<evidence type="ECO:0000313" key="1">
    <source>
        <dbReference type="EMBL" id="SNS44721.1"/>
    </source>
</evidence>
<protein>
    <submittedName>
        <fullName evidence="1">Uncharacterized protein</fullName>
    </submittedName>
</protein>
<gene>
    <name evidence="1" type="ORF">SAMN04488078_101562</name>
</gene>
<name>A0A239EJZ6_9RHOB</name>
<evidence type="ECO:0000313" key="2">
    <source>
        <dbReference type="Proteomes" id="UP000198440"/>
    </source>
</evidence>
<proteinExistence type="predicted"/>
<sequence length="47" mass="5376">MKADKMDEYWRIQWGIAVANDRGDVGRELELLARQEQLRVELGMGGA</sequence>
<accession>A0A239EJZ6</accession>
<reference evidence="1 2" key="1">
    <citation type="submission" date="2017-06" db="EMBL/GenBank/DDBJ databases">
        <authorList>
            <person name="Kim H.J."/>
            <person name="Triplett B.A."/>
        </authorList>
    </citation>
    <scope>NUCLEOTIDE SEQUENCE [LARGE SCALE GENOMIC DNA]</scope>
    <source>
        <strain evidence="1 2">DSM 11445</strain>
    </source>
</reference>
<dbReference type="RefSeq" id="WP_170941026.1">
    <property type="nucleotide sequence ID" value="NZ_FZON01000015.1"/>
</dbReference>
<organism evidence="1 2">
    <name type="scientific">Antarctobacter heliothermus</name>
    <dbReference type="NCBI Taxonomy" id="74033"/>
    <lineage>
        <taxon>Bacteria</taxon>
        <taxon>Pseudomonadati</taxon>
        <taxon>Pseudomonadota</taxon>
        <taxon>Alphaproteobacteria</taxon>
        <taxon>Rhodobacterales</taxon>
        <taxon>Roseobacteraceae</taxon>
        <taxon>Antarctobacter</taxon>
    </lineage>
</organism>
<dbReference type="EMBL" id="FZON01000015">
    <property type="protein sequence ID" value="SNS44721.1"/>
    <property type="molecule type" value="Genomic_DNA"/>
</dbReference>
<dbReference type="Proteomes" id="UP000198440">
    <property type="component" value="Unassembled WGS sequence"/>
</dbReference>
<dbReference type="AlphaFoldDB" id="A0A239EJZ6"/>